<reference evidence="2" key="1">
    <citation type="submission" date="2018-05" db="EMBL/GenBank/DDBJ databases">
        <authorList>
            <person name="Lanie J.A."/>
            <person name="Ng W.-L."/>
            <person name="Kazmierczak K.M."/>
            <person name="Andrzejewski T.M."/>
            <person name="Davidsen T.M."/>
            <person name="Wayne K.J."/>
            <person name="Tettelin H."/>
            <person name="Glass J.I."/>
            <person name="Rusch D."/>
            <person name="Podicherti R."/>
            <person name="Tsui H.-C.T."/>
            <person name="Winkler M.E."/>
        </authorList>
    </citation>
    <scope>NUCLEOTIDE SEQUENCE</scope>
</reference>
<feature type="region of interest" description="Disordered" evidence="1">
    <location>
        <begin position="1"/>
        <end position="23"/>
    </location>
</feature>
<feature type="compositionally biased region" description="Basic and acidic residues" evidence="1">
    <location>
        <begin position="1"/>
        <end position="13"/>
    </location>
</feature>
<proteinExistence type="predicted"/>
<evidence type="ECO:0000313" key="2">
    <source>
        <dbReference type="EMBL" id="SVC06457.1"/>
    </source>
</evidence>
<feature type="non-terminal residue" evidence="2">
    <location>
        <position position="1"/>
    </location>
</feature>
<dbReference type="EMBL" id="UINC01071509">
    <property type="protein sequence ID" value="SVC06457.1"/>
    <property type="molecule type" value="Genomic_DNA"/>
</dbReference>
<name>A0A382J508_9ZZZZ</name>
<evidence type="ECO:0000256" key="1">
    <source>
        <dbReference type="SAM" id="MobiDB-lite"/>
    </source>
</evidence>
<gene>
    <name evidence="2" type="ORF">METZ01_LOCUS259311</name>
</gene>
<organism evidence="2">
    <name type="scientific">marine metagenome</name>
    <dbReference type="NCBI Taxonomy" id="408172"/>
    <lineage>
        <taxon>unclassified sequences</taxon>
        <taxon>metagenomes</taxon>
        <taxon>ecological metagenomes</taxon>
    </lineage>
</organism>
<protein>
    <submittedName>
        <fullName evidence="2">Uncharacterized protein</fullName>
    </submittedName>
</protein>
<sequence length="95" mass="10977">VTVLTREWDEAHPRQAPPSPLNRLDEWLDATTETFGSYFIFTDKPLDGREGFSLVRLDKESGTETGRMWMDERNPHDTIDEITETVCFQESDSVL</sequence>
<accession>A0A382J508</accession>
<dbReference type="AlphaFoldDB" id="A0A382J508"/>